<dbReference type="OrthoDB" id="126382at2759"/>
<feature type="compositionally biased region" description="Polar residues" evidence="1">
    <location>
        <begin position="88"/>
        <end position="98"/>
    </location>
</feature>
<evidence type="ECO:0008006" key="6">
    <source>
        <dbReference type="Google" id="ProtNLM"/>
    </source>
</evidence>
<keyword evidence="2" id="KW-0472">Membrane</keyword>
<gene>
    <name evidence="4" type="ORF">BN9_077530</name>
</gene>
<keyword evidence="2" id="KW-1133">Transmembrane helix</keyword>
<keyword evidence="5" id="KW-1185">Reference proteome</keyword>
<protein>
    <recommendedName>
        <fullName evidence="6">PSI domain-containing protein</fullName>
    </recommendedName>
</protein>
<feature type="signal peptide" evidence="3">
    <location>
        <begin position="1"/>
        <end position="18"/>
    </location>
</feature>
<accession>A0A024GIS8</accession>
<reference evidence="4 5" key="1">
    <citation type="submission" date="2012-05" db="EMBL/GenBank/DDBJ databases">
        <title>Recombination and specialization in a pathogen metapopulation.</title>
        <authorList>
            <person name="Gardiner A."/>
            <person name="Kemen E."/>
            <person name="Schultz-Larsen T."/>
            <person name="MacLean D."/>
            <person name="Van Oosterhout C."/>
            <person name="Jones J.D.G."/>
        </authorList>
    </citation>
    <scope>NUCLEOTIDE SEQUENCE [LARGE SCALE GENOMIC DNA]</scope>
    <source>
        <strain evidence="4 5">Ac Nc2</strain>
    </source>
</reference>
<feature type="compositionally biased region" description="Polar residues" evidence="1">
    <location>
        <begin position="263"/>
        <end position="285"/>
    </location>
</feature>
<evidence type="ECO:0000313" key="4">
    <source>
        <dbReference type="EMBL" id="CCI46798.1"/>
    </source>
</evidence>
<feature type="region of interest" description="Disordered" evidence="1">
    <location>
        <begin position="252"/>
        <end position="286"/>
    </location>
</feature>
<feature type="region of interest" description="Disordered" evidence="1">
    <location>
        <begin position="85"/>
        <end position="131"/>
    </location>
</feature>
<sequence length="320" mass="34237">MSAITIICFGFLTLVAFADDTVNPSLCLRVETCNRGGLSLTCNITKFQCPPCVAFDTNGCFETLNGVCPFGFNCADAWNEMKGLIPRSDNQTKTNTKPDTPENRTKEAPATTTIPAPTLPPQTENPSPTPSGSNMSVIFAIIGAAIGVIAVAVIFLTLVRRSRAAHDDDEEIISTSSGYKSGVRHSDVKPPVNFTQFHTNNEFEARSASFVSSSRSQSRVDPVLASSVASYYNQSRPISSPGCRRSTIGVARPVIPPGPSRLSGYSTSSNPMAPSATENSSSVAAPNSAGLDVYAAEYRTGPYVQNIVESPRSRRESYEF</sequence>
<evidence type="ECO:0000256" key="3">
    <source>
        <dbReference type="SAM" id="SignalP"/>
    </source>
</evidence>
<dbReference type="AlphaFoldDB" id="A0A024GIS8"/>
<comment type="caution">
    <text evidence="4">The sequence shown here is derived from an EMBL/GenBank/DDBJ whole genome shotgun (WGS) entry which is preliminary data.</text>
</comment>
<proteinExistence type="predicted"/>
<evidence type="ECO:0000313" key="5">
    <source>
        <dbReference type="Proteomes" id="UP000053237"/>
    </source>
</evidence>
<dbReference type="InParanoid" id="A0A024GIS8"/>
<keyword evidence="3" id="KW-0732">Signal</keyword>
<dbReference type="EMBL" id="CAIX01000141">
    <property type="protein sequence ID" value="CCI46798.1"/>
    <property type="molecule type" value="Genomic_DNA"/>
</dbReference>
<dbReference type="Proteomes" id="UP000053237">
    <property type="component" value="Unassembled WGS sequence"/>
</dbReference>
<feature type="chain" id="PRO_5001529669" description="PSI domain-containing protein" evidence="3">
    <location>
        <begin position="19"/>
        <end position="320"/>
    </location>
</feature>
<feature type="transmembrane region" description="Helical" evidence="2">
    <location>
        <begin position="137"/>
        <end position="159"/>
    </location>
</feature>
<name>A0A024GIS8_9STRA</name>
<evidence type="ECO:0000256" key="1">
    <source>
        <dbReference type="SAM" id="MobiDB-lite"/>
    </source>
</evidence>
<keyword evidence="2" id="KW-0812">Transmembrane</keyword>
<dbReference type="STRING" id="65357.A0A024GIS8"/>
<evidence type="ECO:0000256" key="2">
    <source>
        <dbReference type="SAM" id="Phobius"/>
    </source>
</evidence>
<organism evidence="4 5">
    <name type="scientific">Albugo candida</name>
    <dbReference type="NCBI Taxonomy" id="65357"/>
    <lineage>
        <taxon>Eukaryota</taxon>
        <taxon>Sar</taxon>
        <taxon>Stramenopiles</taxon>
        <taxon>Oomycota</taxon>
        <taxon>Peronosporomycetes</taxon>
        <taxon>Albuginales</taxon>
        <taxon>Albuginaceae</taxon>
        <taxon>Albugo</taxon>
    </lineage>
</organism>